<dbReference type="CDD" id="cd03230">
    <property type="entry name" value="ABC_DR_subfamily_A"/>
    <property type="match status" value="1"/>
</dbReference>
<dbReference type="PROSITE" id="PS50893">
    <property type="entry name" value="ABC_TRANSPORTER_2"/>
    <property type="match status" value="2"/>
</dbReference>
<dbReference type="AlphaFoldDB" id="A0A212JFW4"/>
<evidence type="ECO:0000313" key="4">
    <source>
        <dbReference type="EMBL" id="SBV98333.1"/>
    </source>
</evidence>
<dbReference type="SMART" id="SM00382">
    <property type="entry name" value="AAA"/>
    <property type="match status" value="2"/>
</dbReference>
<feature type="domain" description="ABC transporter" evidence="3">
    <location>
        <begin position="354"/>
        <end position="583"/>
    </location>
</feature>
<feature type="domain" description="ABC transporter" evidence="3">
    <location>
        <begin position="14"/>
        <end position="249"/>
    </location>
</feature>
<dbReference type="PANTHER" id="PTHR43038:SF3">
    <property type="entry name" value="ABC TRANSPORTER G FAMILY MEMBER 20 ISOFORM X1"/>
    <property type="match status" value="1"/>
</dbReference>
<organism evidence="4">
    <name type="scientific">uncultured delta proteobacterium</name>
    <dbReference type="NCBI Taxonomy" id="34034"/>
    <lineage>
        <taxon>Bacteria</taxon>
        <taxon>Deltaproteobacteria</taxon>
        <taxon>environmental samples</taxon>
    </lineage>
</organism>
<sequence>MHPDTPDQQPRMILEAEGIRKTFHPKGRPAVPALEAVSFSVRPGGVTALVGPDGAGKTTLLRIIAGLMAADAGTVLLEGRDPAGNGELLAETIGYMPQKFGLYEDLTVQENLDLYADLRGLAKDAREGRYRELLAMAGLEPFRERLAGKLSGGMKQKLGLICTLVHPPKLLLLDEPTVGVDPLSRRELWQIIAALTQQSGMSVVVSTSYLDEAARCDEVLLLFEGKTLARGTPESIRVRAEGMTRIAEPAGEDSPRSLQARLLGAPGIVDAVPQSGAVRLVHGQLTEAEEAELKKLLRGAGVRDVPASLEDSFMLLLREHVRSKETLAEAELAQERTAAPPAGQEDAPPDGPVIETRHVSRYFGDFAAVNDVSFTVDRGEVFGLLGPNGAGKTTTFRMLCGLLPPSKGSLFVAGVDVRKARSTARRHIGYVAQKFSLYGPLSVRENLDFFAGAYGLKGPEKQERVEEVARDFFLESHMDQPAESLPGGYKQRLAMAAGLLHRPAILFLDEPTSGADPLARRAFWKRIADLADAGVTIVVTTHFMEEAEYCDRVLIQDNGVMLALDTPGAIRDAAKVWGRDAAGGKGHGDDSTSFTMEDAFIAIVEKGRANASANGNGKEAAA</sequence>
<dbReference type="Pfam" id="PF00005">
    <property type="entry name" value="ABC_tran"/>
    <property type="match status" value="2"/>
</dbReference>
<dbReference type="GO" id="GO:0005524">
    <property type="term" value="F:ATP binding"/>
    <property type="evidence" value="ECO:0007669"/>
    <property type="project" value="UniProtKB-KW"/>
</dbReference>
<proteinExistence type="predicted"/>
<reference evidence="4" key="1">
    <citation type="submission" date="2016-04" db="EMBL/GenBank/DDBJ databases">
        <authorList>
            <person name="Evans L.H."/>
            <person name="Alamgir A."/>
            <person name="Owens N."/>
            <person name="Weber N.D."/>
            <person name="Virtaneva K."/>
            <person name="Barbian K."/>
            <person name="Babar A."/>
            <person name="Rosenke K."/>
        </authorList>
    </citation>
    <scope>NUCLEOTIDE SEQUENCE</scope>
    <source>
        <strain evidence="4">86</strain>
    </source>
</reference>
<accession>A0A212JFW4</accession>
<dbReference type="PROSITE" id="PS00211">
    <property type="entry name" value="ABC_TRANSPORTER_1"/>
    <property type="match status" value="1"/>
</dbReference>
<dbReference type="GO" id="GO:0016887">
    <property type="term" value="F:ATP hydrolysis activity"/>
    <property type="evidence" value="ECO:0007669"/>
    <property type="project" value="InterPro"/>
</dbReference>
<keyword evidence="1" id="KW-0547">Nucleotide-binding</keyword>
<protein>
    <submittedName>
        <fullName evidence="4">Putative transporter fused subunits of ABC superfamily: ATP-binding components</fullName>
    </submittedName>
</protein>
<evidence type="ECO:0000256" key="2">
    <source>
        <dbReference type="ARBA" id="ARBA00022840"/>
    </source>
</evidence>
<dbReference type="InterPro" id="IPR003439">
    <property type="entry name" value="ABC_transporter-like_ATP-bd"/>
</dbReference>
<dbReference type="SUPFAM" id="SSF52540">
    <property type="entry name" value="P-loop containing nucleoside triphosphate hydrolases"/>
    <property type="match status" value="2"/>
</dbReference>
<dbReference type="EMBL" id="FLUQ01000001">
    <property type="protein sequence ID" value="SBV98333.1"/>
    <property type="molecule type" value="Genomic_DNA"/>
</dbReference>
<evidence type="ECO:0000259" key="3">
    <source>
        <dbReference type="PROSITE" id="PS50893"/>
    </source>
</evidence>
<dbReference type="Gene3D" id="3.40.50.300">
    <property type="entry name" value="P-loop containing nucleotide triphosphate hydrolases"/>
    <property type="match status" value="2"/>
</dbReference>
<keyword evidence="2 4" id="KW-0067">ATP-binding</keyword>
<gene>
    <name evidence="4" type="primary">ybhF</name>
    <name evidence="4" type="ORF">KL86DPRO_11372</name>
</gene>
<name>A0A212JFW4_9DELT</name>
<evidence type="ECO:0000256" key="1">
    <source>
        <dbReference type="ARBA" id="ARBA00022741"/>
    </source>
</evidence>
<dbReference type="InterPro" id="IPR003593">
    <property type="entry name" value="AAA+_ATPase"/>
</dbReference>
<dbReference type="InterPro" id="IPR017871">
    <property type="entry name" value="ABC_transporter-like_CS"/>
</dbReference>
<dbReference type="PANTHER" id="PTHR43038">
    <property type="entry name" value="ATP-BINDING CASSETTE, SUB-FAMILY H, MEMBER 1"/>
    <property type="match status" value="1"/>
</dbReference>
<dbReference type="InterPro" id="IPR027417">
    <property type="entry name" value="P-loop_NTPase"/>
</dbReference>